<feature type="domain" description="DUF7936" evidence="1">
    <location>
        <begin position="2"/>
        <end position="106"/>
    </location>
</feature>
<dbReference type="EMBL" id="LR797385">
    <property type="protein sequence ID" value="CAB4213006.1"/>
    <property type="molecule type" value="Genomic_DNA"/>
</dbReference>
<dbReference type="EMBL" id="LR797256">
    <property type="protein sequence ID" value="CAB4197696.1"/>
    <property type="molecule type" value="Genomic_DNA"/>
</dbReference>
<evidence type="ECO:0000313" key="2">
    <source>
        <dbReference type="EMBL" id="CAB4170021.1"/>
    </source>
</evidence>
<name>A0A6J7X8W5_9CAUD</name>
<dbReference type="EMBL" id="LR796936">
    <property type="protein sequence ID" value="CAB4176714.1"/>
    <property type="molecule type" value="Genomic_DNA"/>
</dbReference>
<reference evidence="8" key="1">
    <citation type="submission" date="2020-05" db="EMBL/GenBank/DDBJ databases">
        <authorList>
            <person name="Chiriac C."/>
            <person name="Salcher M."/>
            <person name="Ghai R."/>
            <person name="Kavagutti S V."/>
        </authorList>
    </citation>
    <scope>NUCLEOTIDE SEQUENCE</scope>
</reference>
<proteinExistence type="predicted"/>
<evidence type="ECO:0000313" key="4">
    <source>
        <dbReference type="EMBL" id="CAB4183450.1"/>
    </source>
</evidence>
<organism evidence="8">
    <name type="scientific">uncultured Caudovirales phage</name>
    <dbReference type="NCBI Taxonomy" id="2100421"/>
    <lineage>
        <taxon>Viruses</taxon>
        <taxon>Duplodnaviria</taxon>
        <taxon>Heunggongvirae</taxon>
        <taxon>Uroviricota</taxon>
        <taxon>Caudoviricetes</taxon>
        <taxon>Peduoviridae</taxon>
        <taxon>Maltschvirus</taxon>
        <taxon>Maltschvirus maltsch</taxon>
    </lineage>
</organism>
<dbReference type="EMBL" id="LR797447">
    <property type="protein sequence ID" value="CAB4217590.1"/>
    <property type="molecule type" value="Genomic_DNA"/>
</dbReference>
<evidence type="ECO:0000313" key="6">
    <source>
        <dbReference type="EMBL" id="CAB4213006.1"/>
    </source>
</evidence>
<protein>
    <recommendedName>
        <fullName evidence="1">DUF7936 domain-containing protein</fullName>
    </recommendedName>
</protein>
<gene>
    <name evidence="4" type="ORF">UFOVP1082_51</name>
    <name evidence="5" type="ORF">UFOVP1322_36</name>
    <name evidence="6" type="ORF">UFOVP1434_58</name>
    <name evidence="8" type="ORF">UFOVP1529_24</name>
    <name evidence="7" type="ORF">UFOVP1593_51</name>
    <name evidence="2" type="ORF">UFOVP906_29</name>
    <name evidence="3" type="ORF">UFOVP992_55</name>
</gene>
<dbReference type="InterPro" id="IPR057696">
    <property type="entry name" value="DUF7936"/>
</dbReference>
<accession>A0A6J7X8W5</accession>
<dbReference type="EMBL" id="LR797035">
    <property type="protein sequence ID" value="CAB4183450.1"/>
    <property type="molecule type" value="Genomic_DNA"/>
</dbReference>
<evidence type="ECO:0000313" key="3">
    <source>
        <dbReference type="EMBL" id="CAB4176714.1"/>
    </source>
</evidence>
<dbReference type="EMBL" id="LR798371">
    <property type="protein sequence ID" value="CAB5227183.1"/>
    <property type="molecule type" value="Genomic_DNA"/>
</dbReference>
<evidence type="ECO:0000313" key="7">
    <source>
        <dbReference type="EMBL" id="CAB4217590.1"/>
    </source>
</evidence>
<evidence type="ECO:0000313" key="8">
    <source>
        <dbReference type="EMBL" id="CAB5227183.1"/>
    </source>
</evidence>
<evidence type="ECO:0000313" key="5">
    <source>
        <dbReference type="EMBL" id="CAB4197696.1"/>
    </source>
</evidence>
<dbReference type="Pfam" id="PF25590">
    <property type="entry name" value="DUF7936"/>
    <property type="match status" value="1"/>
</dbReference>
<dbReference type="EMBL" id="LR796850">
    <property type="protein sequence ID" value="CAB4170021.1"/>
    <property type="molecule type" value="Genomic_DNA"/>
</dbReference>
<evidence type="ECO:0000259" key="1">
    <source>
        <dbReference type="Pfam" id="PF25590"/>
    </source>
</evidence>
<sequence length="108" mass="11682">MTTTYLWTVTSMLNYPVYDGQPDVVFSVNWSCSGTDGTFSGNYNGGTGIPLATSTPYIPYDQLTNDIVIGWVQSALGEDGVKTVYTDIDAQIAYAAVQIQNTPLPWSA</sequence>